<accession>A0A562SRT3</accession>
<evidence type="ECO:0000256" key="1">
    <source>
        <dbReference type="SAM" id="SignalP"/>
    </source>
</evidence>
<proteinExistence type="predicted"/>
<dbReference type="InterPro" id="IPR007298">
    <property type="entry name" value="Cu-R_lipoprotein_NlpE"/>
</dbReference>
<keyword evidence="3" id="KW-1185">Reference proteome</keyword>
<evidence type="ECO:0000313" key="3">
    <source>
        <dbReference type="Proteomes" id="UP000316778"/>
    </source>
</evidence>
<dbReference type="Proteomes" id="UP000316778">
    <property type="component" value="Unassembled WGS sequence"/>
</dbReference>
<dbReference type="Pfam" id="PF04170">
    <property type="entry name" value="NlpE"/>
    <property type="match status" value="1"/>
</dbReference>
<evidence type="ECO:0000313" key="2">
    <source>
        <dbReference type="EMBL" id="TWI83967.1"/>
    </source>
</evidence>
<protein>
    <submittedName>
        <fullName evidence="2">NlpE-like protein</fullName>
    </submittedName>
</protein>
<dbReference type="AlphaFoldDB" id="A0A562SRT3"/>
<dbReference type="OrthoDB" id="9848888at2"/>
<comment type="caution">
    <text evidence="2">The sequence shown here is derived from an EMBL/GenBank/DDBJ whole genome shotgun (WGS) entry which is preliminary data.</text>
</comment>
<name>A0A562SRT3_CHIJA</name>
<dbReference type="Gene3D" id="2.40.128.640">
    <property type="match status" value="1"/>
</dbReference>
<feature type="signal peptide" evidence="1">
    <location>
        <begin position="1"/>
        <end position="20"/>
    </location>
</feature>
<reference evidence="2 3" key="1">
    <citation type="journal article" date="2013" name="Stand. Genomic Sci.">
        <title>Genomic Encyclopedia of Type Strains, Phase I: The one thousand microbial genomes (KMG-I) project.</title>
        <authorList>
            <person name="Kyrpides N.C."/>
            <person name="Woyke T."/>
            <person name="Eisen J.A."/>
            <person name="Garrity G."/>
            <person name="Lilburn T.G."/>
            <person name="Beck B.J."/>
            <person name="Whitman W.B."/>
            <person name="Hugenholtz P."/>
            <person name="Klenk H.P."/>
        </authorList>
    </citation>
    <scope>NUCLEOTIDE SEQUENCE [LARGE SCALE GENOMIC DNA]</scope>
    <source>
        <strain evidence="2 3">DSM 13484</strain>
    </source>
</reference>
<dbReference type="RefSeq" id="WP_145717425.1">
    <property type="nucleotide sequence ID" value="NZ_BAAAFY010000002.1"/>
</dbReference>
<gene>
    <name evidence="2" type="ORF">LX66_4327</name>
</gene>
<sequence length="136" mass="15894">MRVWLLFWSCLFLWSCNARQCGGNKKDTVTDTLTVAEQWEGTVHAVTCEDIEVKISFMRKQGADTGTYQMIQRCKDNNNTFRDEGEWYIRKGKEPVYVLHGDSGEATRYYKVKGSRLVELDADEQEVDTYYLERVE</sequence>
<keyword evidence="1" id="KW-0732">Signal</keyword>
<organism evidence="2 3">
    <name type="scientific">Chitinophaga japonensis</name>
    <name type="common">Flexibacter japonensis</name>
    <dbReference type="NCBI Taxonomy" id="104662"/>
    <lineage>
        <taxon>Bacteria</taxon>
        <taxon>Pseudomonadati</taxon>
        <taxon>Bacteroidota</taxon>
        <taxon>Chitinophagia</taxon>
        <taxon>Chitinophagales</taxon>
        <taxon>Chitinophagaceae</taxon>
        <taxon>Chitinophaga</taxon>
    </lineage>
</organism>
<feature type="chain" id="PRO_5021960217" evidence="1">
    <location>
        <begin position="21"/>
        <end position="136"/>
    </location>
</feature>
<dbReference type="EMBL" id="VLLG01000005">
    <property type="protein sequence ID" value="TWI83967.1"/>
    <property type="molecule type" value="Genomic_DNA"/>
</dbReference>